<feature type="compositionally biased region" description="Basic and acidic residues" evidence="1">
    <location>
        <begin position="772"/>
        <end position="781"/>
    </location>
</feature>
<evidence type="ECO:0000313" key="2">
    <source>
        <dbReference type="EMBL" id="SPO31001.1"/>
    </source>
</evidence>
<feature type="compositionally biased region" description="Low complexity" evidence="1">
    <location>
        <begin position="7"/>
        <end position="29"/>
    </location>
</feature>
<feature type="region of interest" description="Disordered" evidence="1">
    <location>
        <begin position="1139"/>
        <end position="1200"/>
    </location>
</feature>
<feature type="compositionally biased region" description="Acidic residues" evidence="1">
    <location>
        <begin position="823"/>
        <end position="835"/>
    </location>
</feature>
<feature type="compositionally biased region" description="Basic and acidic residues" evidence="1">
    <location>
        <begin position="584"/>
        <end position="597"/>
    </location>
</feature>
<dbReference type="Proteomes" id="UP000324022">
    <property type="component" value="Unassembled WGS sequence"/>
</dbReference>
<name>A0A5C3ENC4_9BASI</name>
<dbReference type="PANTHER" id="PTHR48125">
    <property type="entry name" value="LP07818P1"/>
    <property type="match status" value="1"/>
</dbReference>
<feature type="compositionally biased region" description="Low complexity" evidence="1">
    <location>
        <begin position="469"/>
        <end position="481"/>
    </location>
</feature>
<dbReference type="EMBL" id="OOIN01000036">
    <property type="protein sequence ID" value="SPO31001.1"/>
    <property type="molecule type" value="Genomic_DNA"/>
</dbReference>
<keyword evidence="3" id="KW-1185">Reference proteome</keyword>
<feature type="compositionally biased region" description="Acidic residues" evidence="1">
    <location>
        <begin position="874"/>
        <end position="913"/>
    </location>
</feature>
<evidence type="ECO:0008006" key="4">
    <source>
        <dbReference type="Google" id="ProtNLM"/>
    </source>
</evidence>
<protein>
    <recommendedName>
        <fullName evidence="4">DUF3835 domain-containing protein</fullName>
    </recommendedName>
</protein>
<feature type="region of interest" description="Disordered" evidence="1">
    <location>
        <begin position="1"/>
        <end position="31"/>
    </location>
</feature>
<feature type="compositionally biased region" description="Basic and acidic residues" evidence="1">
    <location>
        <begin position="267"/>
        <end position="292"/>
    </location>
</feature>
<feature type="compositionally biased region" description="Acidic residues" evidence="1">
    <location>
        <begin position="1109"/>
        <end position="1118"/>
    </location>
</feature>
<dbReference type="PANTHER" id="PTHR48125:SF12">
    <property type="entry name" value="AT HOOK TRANSCRIPTION FACTOR FAMILY-RELATED"/>
    <property type="match status" value="1"/>
</dbReference>
<feature type="compositionally biased region" description="Acidic residues" evidence="1">
    <location>
        <begin position="842"/>
        <end position="852"/>
    </location>
</feature>
<feature type="region of interest" description="Disordered" evidence="1">
    <location>
        <begin position="1024"/>
        <end position="1069"/>
    </location>
</feature>
<feature type="region of interest" description="Disordered" evidence="1">
    <location>
        <begin position="1092"/>
        <end position="1118"/>
    </location>
</feature>
<feature type="compositionally biased region" description="Low complexity" evidence="1">
    <location>
        <begin position="1044"/>
        <end position="1063"/>
    </location>
</feature>
<feature type="compositionally biased region" description="Acidic residues" evidence="1">
    <location>
        <begin position="293"/>
        <end position="306"/>
    </location>
</feature>
<evidence type="ECO:0000256" key="1">
    <source>
        <dbReference type="SAM" id="MobiDB-lite"/>
    </source>
</evidence>
<organism evidence="2 3">
    <name type="scientific">Ustilago trichophora</name>
    <dbReference type="NCBI Taxonomy" id="86804"/>
    <lineage>
        <taxon>Eukaryota</taxon>
        <taxon>Fungi</taxon>
        <taxon>Dikarya</taxon>
        <taxon>Basidiomycota</taxon>
        <taxon>Ustilaginomycotina</taxon>
        <taxon>Ustilaginomycetes</taxon>
        <taxon>Ustilaginales</taxon>
        <taxon>Ustilaginaceae</taxon>
        <taxon>Ustilago</taxon>
    </lineage>
</organism>
<dbReference type="OrthoDB" id="3366950at2759"/>
<dbReference type="AlphaFoldDB" id="A0A5C3ENC4"/>
<feature type="compositionally biased region" description="Polar residues" evidence="1">
    <location>
        <begin position="672"/>
        <end position="688"/>
    </location>
</feature>
<feature type="compositionally biased region" description="Polar residues" evidence="1">
    <location>
        <begin position="446"/>
        <end position="460"/>
    </location>
</feature>
<feature type="compositionally biased region" description="Basic and acidic residues" evidence="1">
    <location>
        <begin position="1139"/>
        <end position="1153"/>
    </location>
</feature>
<accession>A0A5C3ENC4</accession>
<evidence type="ECO:0000313" key="3">
    <source>
        <dbReference type="Proteomes" id="UP000324022"/>
    </source>
</evidence>
<proteinExistence type="predicted"/>
<reference evidence="2 3" key="1">
    <citation type="submission" date="2018-03" db="EMBL/GenBank/DDBJ databases">
        <authorList>
            <person name="Guldener U."/>
        </authorList>
    </citation>
    <scope>NUCLEOTIDE SEQUENCE [LARGE SCALE GENOMIC DNA]</scope>
    <source>
        <strain evidence="2 3">NBRC100155</strain>
    </source>
</reference>
<feature type="compositionally biased region" description="Basic and acidic residues" evidence="1">
    <location>
        <begin position="608"/>
        <end position="625"/>
    </location>
</feature>
<feature type="compositionally biased region" description="Low complexity" evidence="1">
    <location>
        <begin position="689"/>
        <end position="699"/>
    </location>
</feature>
<feature type="region of interest" description="Disordered" evidence="1">
    <location>
        <begin position="751"/>
        <end position="913"/>
    </location>
</feature>
<gene>
    <name evidence="2" type="ORF">UTRI_05363_B</name>
</gene>
<feature type="compositionally biased region" description="Acidic residues" evidence="1">
    <location>
        <begin position="797"/>
        <end position="807"/>
    </location>
</feature>
<feature type="region of interest" description="Disordered" evidence="1">
    <location>
        <begin position="672"/>
        <end position="738"/>
    </location>
</feature>
<sequence>MAPSLPPSTLASSGSSSRSLPSTLPSDPSEISVTAQALLQAHYGRLKTGTATPSSPSSAAESQHAYLAKLEAAARNIDRICLQLDNLSVTQQLHRGGSDSAKSAGTTMQPLGPLAFWPARLVPSEEVFVRQDPLGLAVKDVLALEDQALPMLTGSPKGEEAARVSVRLTEPSRTVEVRYAKLGFKDAQSQLQVRKGKFVVEANKFRAQLGLNGKDGVAKLKNGEDVHMVNEDNEVLNEEGLPFYEPVEQITEEEATRKKKAYMQPFVREEDGKAGDKEKRKQWLDDMLSKLEAEEEDEVESDEEDETAPKDADASSATTLSSGGVDNKASSSPSSSSPTPEEETRVVLRTRTPSPPPSPEDAAKAKALPEIVSAARPPPPKSALKASALRPAIVQRPSFGSAGIRHGFLNLNPSSPGAIKSSYSWEDLEKEEKPKSAPDSERPSRSHTPTPLSRNASLLSRVTDAAANSSPMTSGTSTPTKKSVRIKSPERAHPEAAAGSGLTPLQRALRSSIRVKENYSEPAASGASQQPSERVTPRSLDAGSGTAEKRHKDDVGVEEEAERIVRLLGPDVVEGHPSAPPPDVLKKMQEAHEEDQRFSTPEAIAARAKAEEEEREKERLQRLAEKPALSHAVMERPRPTTEDKGKGIATQVKAQAQQAKFSAFKAGFLNQKPTKFVPNTNVPRKSNATTPTPTSTPPTQSLDMSALDRASLGDEELSERRQQMGLSAAVPHARPSKAFAEKMKMRQEGILPDARKEEEEEVGGGGKVKLARPVEGDDVPRAGRVRFGPPASSGAAVDEDEGGEEGVTEINPGARLENHLPDEVDDGQELDEEQEEPKIEGEGADTDEEDAYFDSYLSKKRSRAAAADSRGHMDDDDDEDGDDLDDDDDGDDWDVDDEEFDEDEDDDFDYDPEDLMALAPTMGAVEGLSDNPELMREYEQARAKLAAMGLAMPGRSGAGAGADALRESMLAAAAQAGGAQDEEEDDDYEMDVVPLDATMEDAEYQGNTTSSVSGSSRISRFKASLAQRKLAPPTTSGSRNLEDLLSSAQNLGSSSTSTSTSAAFGMDGIEDQRDAKAPMMIIPQLAPVRFPKNGDLIEGETGGGPVDLDGVESDEDDEKAEMVMRSRLERQQWKRENPELVKRMKEEKRREEEGQAAPLIGRGKKGAQDKDDARGIDEGMGKVEEKPKKVSRFKAARMGQ</sequence>
<feature type="compositionally biased region" description="Basic and acidic residues" evidence="1">
    <location>
        <begin position="430"/>
        <end position="444"/>
    </location>
</feature>
<feature type="compositionally biased region" description="Basic residues" evidence="1">
    <location>
        <begin position="1189"/>
        <end position="1200"/>
    </location>
</feature>
<feature type="compositionally biased region" description="Low complexity" evidence="1">
    <location>
        <begin position="330"/>
        <end position="339"/>
    </location>
</feature>
<feature type="compositionally biased region" description="Basic and acidic residues" evidence="1">
    <location>
        <begin position="1166"/>
        <end position="1188"/>
    </location>
</feature>
<feature type="compositionally biased region" description="Basic and acidic residues" evidence="1">
    <location>
        <begin position="633"/>
        <end position="646"/>
    </location>
</feature>
<feature type="region of interest" description="Disordered" evidence="1">
    <location>
        <begin position="255"/>
        <end position="653"/>
    </location>
</feature>